<proteinExistence type="predicted"/>
<dbReference type="AlphaFoldDB" id="A0A835YKV1"/>
<sequence>MATREEVQLYRLEMEACSSMRSMQERDASSGAWQNSTGDDLLGDKDVLTASAASKAPSTTIGRTDPQSPHRVDQRTADSSAGASPGAGGESRAEEPEELVTLDTAPVAQNGGAAAAAAGDGEGEREGEGEGDDDGALGLEDETLVEGLASDGLLLAAAAEKALPLPPPQSSLARAAALFKRNGGRAKRRAPPLPPAQQLLTVASVHRPASARPALPSLELRAFSAATAAERKRRALQPSPAQLPPKRNGGRAEAKGAAAADAAAAAAPLKVASVWDAVLRGNLAGVLKEVGRGADVDESDDDGRTPLMVACATGAADIVRYLVREARCVGALSHAAHRVRSADIVRYLVREARPPAALESQAVEGWTPLMIACGSGHLQVVKVLVEAGASLAARDTTHGSTPLIWACGGGHCPVVEYLLEEGRGGASAAAMVQERNSELWTPLMVAADGGHADIEGREAPAPAALVQARSSELWTPLMVAADGGHADIVRLLVARGALLDKFIFPKSPNNTSLPLLVARGALLDEFNLEGRTALDMATASNGKLVEAFLRRVKLVEAFLRRVKLVEAFLRRVKARTARDFWAAVACTARDFWAAVVGGDVETVAEARTARDFWAAVGGGDVETVAEARTARDFWAAVVGGDVETVAEVLATNAHMARSRDAHGRAPLLLACLQGDVEMARFLIEEGGADMARFLMEEGGADVNTQDAAGTTALDVAVVTGEKELAHYLAGAGGADLGLKNSAGWTPLMQAAAGGPPDGPAALDMMRILVDAGAEVNSCNLDGDTVLDVAIKAERTEAAILDVAIKAGRTEAAKYLASKGAFSAEDVKRQISMVNGGKRGTFKLW</sequence>
<feature type="repeat" description="ANK" evidence="3">
    <location>
        <begin position="364"/>
        <end position="396"/>
    </location>
</feature>
<dbReference type="SMART" id="SM00248">
    <property type="entry name" value="ANK"/>
    <property type="match status" value="9"/>
</dbReference>
<keyword evidence="2 3" id="KW-0040">ANK repeat</keyword>
<evidence type="ECO:0000256" key="1">
    <source>
        <dbReference type="ARBA" id="ARBA00022737"/>
    </source>
</evidence>
<dbReference type="PANTHER" id="PTHR24198:SF165">
    <property type="entry name" value="ANKYRIN REPEAT-CONTAINING PROTEIN-RELATED"/>
    <property type="match status" value="1"/>
</dbReference>
<gene>
    <name evidence="5" type="ORF">JKP88DRAFT_274592</name>
</gene>
<accession>A0A835YKV1</accession>
<feature type="repeat" description="ANK" evidence="3">
    <location>
        <begin position="302"/>
        <end position="334"/>
    </location>
</feature>
<dbReference type="SUPFAM" id="SSF48403">
    <property type="entry name" value="Ankyrin repeat"/>
    <property type="match status" value="2"/>
</dbReference>
<evidence type="ECO:0000256" key="4">
    <source>
        <dbReference type="SAM" id="MobiDB-lite"/>
    </source>
</evidence>
<dbReference type="Proteomes" id="UP000664859">
    <property type="component" value="Unassembled WGS sequence"/>
</dbReference>
<feature type="compositionally biased region" description="Acidic residues" evidence="4">
    <location>
        <begin position="129"/>
        <end position="142"/>
    </location>
</feature>
<evidence type="ECO:0000313" key="5">
    <source>
        <dbReference type="EMBL" id="KAG5175702.1"/>
    </source>
</evidence>
<dbReference type="Pfam" id="PF00023">
    <property type="entry name" value="Ank"/>
    <property type="match status" value="2"/>
</dbReference>
<comment type="caution">
    <text evidence="5">The sequence shown here is derived from an EMBL/GenBank/DDBJ whole genome shotgun (WGS) entry which is preliminary data.</text>
</comment>
<evidence type="ECO:0000313" key="6">
    <source>
        <dbReference type="Proteomes" id="UP000664859"/>
    </source>
</evidence>
<keyword evidence="6" id="KW-1185">Reference proteome</keyword>
<dbReference type="OrthoDB" id="59416at2759"/>
<feature type="region of interest" description="Disordered" evidence="4">
    <location>
        <begin position="229"/>
        <end position="255"/>
    </location>
</feature>
<feature type="repeat" description="ANK" evidence="3">
    <location>
        <begin position="742"/>
        <end position="780"/>
    </location>
</feature>
<evidence type="ECO:0000256" key="2">
    <source>
        <dbReference type="ARBA" id="ARBA00023043"/>
    </source>
</evidence>
<feature type="repeat" description="ANK" evidence="3">
    <location>
        <begin position="398"/>
        <end position="422"/>
    </location>
</feature>
<feature type="repeat" description="ANK" evidence="3">
    <location>
        <begin position="662"/>
        <end position="686"/>
    </location>
</feature>
<dbReference type="Gene3D" id="1.25.40.20">
    <property type="entry name" value="Ankyrin repeat-containing domain"/>
    <property type="match status" value="6"/>
</dbReference>
<name>A0A835YKV1_9STRA</name>
<feature type="region of interest" description="Disordered" evidence="4">
    <location>
        <begin position="19"/>
        <end position="142"/>
    </location>
</feature>
<dbReference type="InterPro" id="IPR036770">
    <property type="entry name" value="Ankyrin_rpt-contain_sf"/>
</dbReference>
<reference evidence="5" key="1">
    <citation type="submission" date="2021-02" db="EMBL/GenBank/DDBJ databases">
        <title>First Annotated Genome of the Yellow-green Alga Tribonema minus.</title>
        <authorList>
            <person name="Mahan K.M."/>
        </authorList>
    </citation>
    <scope>NUCLEOTIDE SEQUENCE</scope>
    <source>
        <strain evidence="5">UTEX B ZZ1240</strain>
    </source>
</reference>
<protein>
    <submittedName>
        <fullName evidence="5">Ankyrin repeat-containing domain protein</fullName>
    </submittedName>
</protein>
<feature type="compositionally biased region" description="Low complexity" evidence="4">
    <location>
        <begin position="49"/>
        <end position="60"/>
    </location>
</feature>
<organism evidence="5 6">
    <name type="scientific">Tribonema minus</name>
    <dbReference type="NCBI Taxonomy" id="303371"/>
    <lineage>
        <taxon>Eukaryota</taxon>
        <taxon>Sar</taxon>
        <taxon>Stramenopiles</taxon>
        <taxon>Ochrophyta</taxon>
        <taxon>PX clade</taxon>
        <taxon>Xanthophyceae</taxon>
        <taxon>Tribonematales</taxon>
        <taxon>Tribonemataceae</taxon>
        <taxon>Tribonema</taxon>
    </lineage>
</organism>
<dbReference type="PROSITE" id="PS50088">
    <property type="entry name" value="ANK_REPEAT"/>
    <property type="match status" value="6"/>
</dbReference>
<dbReference type="PROSITE" id="PS50297">
    <property type="entry name" value="ANK_REP_REGION"/>
    <property type="match status" value="5"/>
</dbReference>
<dbReference type="PANTHER" id="PTHR24198">
    <property type="entry name" value="ANKYRIN REPEAT AND PROTEIN KINASE DOMAIN-CONTAINING PROTEIN"/>
    <property type="match status" value="1"/>
</dbReference>
<dbReference type="InterPro" id="IPR002110">
    <property type="entry name" value="Ankyrin_rpt"/>
</dbReference>
<feature type="repeat" description="ANK" evidence="3">
    <location>
        <begin position="472"/>
        <end position="497"/>
    </location>
</feature>
<keyword evidence="1" id="KW-0677">Repeat</keyword>
<dbReference type="EMBL" id="JAFCMP010000547">
    <property type="protein sequence ID" value="KAG5175702.1"/>
    <property type="molecule type" value="Genomic_DNA"/>
</dbReference>
<dbReference type="Pfam" id="PF12796">
    <property type="entry name" value="Ank_2"/>
    <property type="match status" value="3"/>
</dbReference>
<evidence type="ECO:0000256" key="3">
    <source>
        <dbReference type="PROSITE-ProRule" id="PRU00023"/>
    </source>
</evidence>